<dbReference type="Gene3D" id="3.10.450.50">
    <property type="match status" value="1"/>
</dbReference>
<feature type="domain" description="SnoaL-like" evidence="1">
    <location>
        <begin position="26"/>
        <end position="124"/>
    </location>
</feature>
<dbReference type="EMBL" id="JBHRSV010000001">
    <property type="protein sequence ID" value="MFC2924499.1"/>
    <property type="molecule type" value="Genomic_DNA"/>
</dbReference>
<organism evidence="2 3">
    <name type="scientific">Hyphobacterium vulgare</name>
    <dbReference type="NCBI Taxonomy" id="1736751"/>
    <lineage>
        <taxon>Bacteria</taxon>
        <taxon>Pseudomonadati</taxon>
        <taxon>Pseudomonadota</taxon>
        <taxon>Alphaproteobacteria</taxon>
        <taxon>Maricaulales</taxon>
        <taxon>Maricaulaceae</taxon>
        <taxon>Hyphobacterium</taxon>
    </lineage>
</organism>
<proteinExistence type="predicted"/>
<dbReference type="InterPro" id="IPR032710">
    <property type="entry name" value="NTF2-like_dom_sf"/>
</dbReference>
<evidence type="ECO:0000313" key="3">
    <source>
        <dbReference type="Proteomes" id="UP001595379"/>
    </source>
</evidence>
<comment type="caution">
    <text evidence="2">The sequence shown here is derived from an EMBL/GenBank/DDBJ whole genome shotgun (WGS) entry which is preliminary data.</text>
</comment>
<accession>A0ABV6ZSV1</accession>
<dbReference type="SUPFAM" id="SSF54427">
    <property type="entry name" value="NTF2-like"/>
    <property type="match status" value="1"/>
</dbReference>
<gene>
    <name evidence="2" type="ORF">ACFOOR_00100</name>
</gene>
<evidence type="ECO:0000259" key="1">
    <source>
        <dbReference type="Pfam" id="PF12680"/>
    </source>
</evidence>
<dbReference type="InterPro" id="IPR037401">
    <property type="entry name" value="SnoaL-like"/>
</dbReference>
<dbReference type="Pfam" id="PF12680">
    <property type="entry name" value="SnoaL_2"/>
    <property type="match status" value="1"/>
</dbReference>
<dbReference type="RefSeq" id="WP_343163785.1">
    <property type="nucleotide sequence ID" value="NZ_JBHRSV010000001.1"/>
</dbReference>
<name>A0ABV6ZSV1_9PROT</name>
<sequence length="144" mass="15513">MIEFLAAITLLWGQDDGFTPDAEAVVQAALDAHNAHDLGAFLATMAEDVTFLSLDGQVLVEGRETVAEIWGARFAERPDLVADITHRTVIGNRVIDEEQLCLDGRDNPCVELVAIYTVEDGLIQTMHVIQPVPASGNSENGAAQ</sequence>
<protein>
    <submittedName>
        <fullName evidence="2">Nuclear transport factor 2 family protein</fullName>
    </submittedName>
</protein>
<evidence type="ECO:0000313" key="2">
    <source>
        <dbReference type="EMBL" id="MFC2924499.1"/>
    </source>
</evidence>
<dbReference type="Proteomes" id="UP001595379">
    <property type="component" value="Unassembled WGS sequence"/>
</dbReference>
<reference evidence="3" key="1">
    <citation type="journal article" date="2019" name="Int. J. Syst. Evol. Microbiol.">
        <title>The Global Catalogue of Microorganisms (GCM) 10K type strain sequencing project: providing services to taxonomists for standard genome sequencing and annotation.</title>
        <authorList>
            <consortium name="The Broad Institute Genomics Platform"/>
            <consortium name="The Broad Institute Genome Sequencing Center for Infectious Disease"/>
            <person name="Wu L."/>
            <person name="Ma J."/>
        </authorList>
    </citation>
    <scope>NUCLEOTIDE SEQUENCE [LARGE SCALE GENOMIC DNA]</scope>
    <source>
        <strain evidence="3">KCTC 52487</strain>
    </source>
</reference>
<keyword evidence="3" id="KW-1185">Reference proteome</keyword>